<protein>
    <submittedName>
        <fullName evidence="2">Uncharacterized protein</fullName>
    </submittedName>
</protein>
<organism evidence="2 3">
    <name type="scientific">Ridgeia piscesae</name>
    <name type="common">Tubeworm</name>
    <dbReference type="NCBI Taxonomy" id="27915"/>
    <lineage>
        <taxon>Eukaryota</taxon>
        <taxon>Metazoa</taxon>
        <taxon>Spiralia</taxon>
        <taxon>Lophotrochozoa</taxon>
        <taxon>Annelida</taxon>
        <taxon>Polychaeta</taxon>
        <taxon>Sedentaria</taxon>
        <taxon>Canalipalpata</taxon>
        <taxon>Sabellida</taxon>
        <taxon>Siboglinidae</taxon>
        <taxon>Ridgeia</taxon>
    </lineage>
</organism>
<gene>
    <name evidence="2" type="ORF">NP493_191g02009</name>
</gene>
<dbReference type="Proteomes" id="UP001209878">
    <property type="component" value="Unassembled WGS sequence"/>
</dbReference>
<keyword evidence="1" id="KW-1133">Transmembrane helix</keyword>
<evidence type="ECO:0000313" key="2">
    <source>
        <dbReference type="EMBL" id="KAK2186691.1"/>
    </source>
</evidence>
<dbReference type="EMBL" id="JAODUO010000192">
    <property type="protein sequence ID" value="KAK2186691.1"/>
    <property type="molecule type" value="Genomic_DNA"/>
</dbReference>
<evidence type="ECO:0000256" key="1">
    <source>
        <dbReference type="SAM" id="Phobius"/>
    </source>
</evidence>
<proteinExistence type="predicted"/>
<comment type="caution">
    <text evidence="2">The sequence shown here is derived from an EMBL/GenBank/DDBJ whole genome shotgun (WGS) entry which is preliminary data.</text>
</comment>
<keyword evidence="1" id="KW-0472">Membrane</keyword>
<reference evidence="2" key="1">
    <citation type="journal article" date="2023" name="Mol. Biol. Evol.">
        <title>Third-Generation Sequencing Reveals the Adaptive Role of the Epigenome in Three Deep-Sea Polychaetes.</title>
        <authorList>
            <person name="Perez M."/>
            <person name="Aroh O."/>
            <person name="Sun Y."/>
            <person name="Lan Y."/>
            <person name="Juniper S.K."/>
            <person name="Young C.R."/>
            <person name="Angers B."/>
            <person name="Qian P.Y."/>
        </authorList>
    </citation>
    <scope>NUCLEOTIDE SEQUENCE</scope>
    <source>
        <strain evidence="2">R07B-5</strain>
    </source>
</reference>
<evidence type="ECO:0000313" key="3">
    <source>
        <dbReference type="Proteomes" id="UP001209878"/>
    </source>
</evidence>
<feature type="transmembrane region" description="Helical" evidence="1">
    <location>
        <begin position="47"/>
        <end position="70"/>
    </location>
</feature>
<accession>A0AAD9P1Y5</accession>
<sequence length="154" mass="15947">MRHNIQLIITDTDHSTVGSGLAVTVVSNLASSCSITSTFSGFFTNSAFSFFILILSLATQLSSPAGLTAVTRISPASSMTHSLTERLSTSLPFTSSHVIVTRSLGSIFSSPLNHVTSGRGLPFTAASNLAEAPSLMSLFVGFLVNTGGSIFSGV</sequence>
<keyword evidence="1" id="KW-0812">Transmembrane</keyword>
<name>A0AAD9P1Y5_RIDPI</name>
<dbReference type="AlphaFoldDB" id="A0AAD9P1Y5"/>
<dbReference type="PROSITE" id="PS51257">
    <property type="entry name" value="PROKAR_LIPOPROTEIN"/>
    <property type="match status" value="1"/>
</dbReference>
<keyword evidence="3" id="KW-1185">Reference proteome</keyword>